<accession>A0A4P7AIV4</accession>
<dbReference type="RefSeq" id="WP_134297487.1">
    <property type="nucleotide sequence ID" value="NZ_CP038013.1"/>
</dbReference>
<dbReference type="PANTHER" id="PTHR22749">
    <property type="entry name" value="RIBOFLAVIN KINASE/FMN ADENYLYLTRANSFERASE"/>
    <property type="match status" value="1"/>
</dbReference>
<dbReference type="GO" id="GO:0005524">
    <property type="term" value="F:ATP binding"/>
    <property type="evidence" value="ECO:0007669"/>
    <property type="project" value="UniProtKB-KW"/>
</dbReference>
<dbReference type="SMART" id="SM00904">
    <property type="entry name" value="Flavokinase"/>
    <property type="match status" value="1"/>
</dbReference>
<dbReference type="EMBL" id="CP038013">
    <property type="protein sequence ID" value="QBQ07698.1"/>
    <property type="molecule type" value="Genomic_DNA"/>
</dbReference>
<evidence type="ECO:0000256" key="2">
    <source>
        <dbReference type="ARBA" id="ARBA00022630"/>
    </source>
</evidence>
<comment type="catalytic activity">
    <reaction evidence="7">
        <text>riboflavin + ATP = FMN + ADP + H(+)</text>
        <dbReference type="Rhea" id="RHEA:14357"/>
        <dbReference type="ChEBI" id="CHEBI:15378"/>
        <dbReference type="ChEBI" id="CHEBI:30616"/>
        <dbReference type="ChEBI" id="CHEBI:57986"/>
        <dbReference type="ChEBI" id="CHEBI:58210"/>
        <dbReference type="ChEBI" id="CHEBI:456216"/>
        <dbReference type="EC" id="2.7.1.26"/>
    </reaction>
</comment>
<proteinExistence type="predicted"/>
<gene>
    <name evidence="9" type="primary">ribF</name>
    <name evidence="9" type="ORF">SGLAD_v1c04990</name>
</gene>
<dbReference type="EC" id="2.7.1.26" evidence="1"/>
<dbReference type="OrthoDB" id="9803667at2"/>
<dbReference type="InterPro" id="IPR015865">
    <property type="entry name" value="Riboflavin_kinase_bac/euk"/>
</dbReference>
<feature type="domain" description="Riboflavin kinase" evidence="8">
    <location>
        <begin position="171"/>
        <end position="293"/>
    </location>
</feature>
<dbReference type="Proteomes" id="UP000294309">
    <property type="component" value="Chromosome"/>
</dbReference>
<dbReference type="Pfam" id="PF01687">
    <property type="entry name" value="Flavokinase"/>
    <property type="match status" value="1"/>
</dbReference>
<keyword evidence="2" id="KW-0285">Flavoprotein</keyword>
<keyword evidence="6" id="KW-0067">ATP-binding</keyword>
<dbReference type="GO" id="GO:0009398">
    <property type="term" value="P:FMN biosynthetic process"/>
    <property type="evidence" value="ECO:0007669"/>
    <property type="project" value="TreeGrafter"/>
</dbReference>
<keyword evidence="5" id="KW-0547">Nucleotide-binding</keyword>
<keyword evidence="3" id="KW-0288">FMN</keyword>
<sequence>MVDVINYNGLMRIMYNLKDSVAFISDFKNWSEYEFDQINHLKEYANKYNLKSTLIIPIYNNEYEGIWNNKNIINLANKSNIDQIVFLYVNHFLKELDEEQLFLRLSKELSIKKILSSKNYEFKYWKTLNVDFFKKHWQNNFLECKNLKSFKKVEELFTLISHNDFKTFKMQTGLDYQLSGIVADGKKYGRTIGYPTINIIVDSKIPLKFGVYAVKVYVEALDKTYLGSCMYWKNSLNQILLETYILDFDKDIYGWKVDLIFLKKIRNGIKVDSVDHLKNLIKNDVEETKKIKL</sequence>
<evidence type="ECO:0000256" key="7">
    <source>
        <dbReference type="ARBA" id="ARBA00047880"/>
    </source>
</evidence>
<name>A0A4P7AIV4_9MOLU</name>
<keyword evidence="9" id="KW-0418">Kinase</keyword>
<dbReference type="AlphaFoldDB" id="A0A4P7AIV4"/>
<evidence type="ECO:0000313" key="9">
    <source>
        <dbReference type="EMBL" id="QBQ07698.1"/>
    </source>
</evidence>
<evidence type="ECO:0000256" key="6">
    <source>
        <dbReference type="ARBA" id="ARBA00022840"/>
    </source>
</evidence>
<organism evidence="9 10">
    <name type="scientific">Spiroplasma gladiatoris</name>
    <dbReference type="NCBI Taxonomy" id="2143"/>
    <lineage>
        <taxon>Bacteria</taxon>
        <taxon>Bacillati</taxon>
        <taxon>Mycoplasmatota</taxon>
        <taxon>Mollicutes</taxon>
        <taxon>Entomoplasmatales</taxon>
        <taxon>Spiroplasmataceae</taxon>
        <taxon>Spiroplasma</taxon>
    </lineage>
</organism>
<dbReference type="GO" id="GO:0009231">
    <property type="term" value="P:riboflavin biosynthetic process"/>
    <property type="evidence" value="ECO:0007669"/>
    <property type="project" value="InterPro"/>
</dbReference>
<dbReference type="KEGG" id="sgq:SGLAD_v1c04990"/>
<evidence type="ECO:0000256" key="1">
    <source>
        <dbReference type="ARBA" id="ARBA00012105"/>
    </source>
</evidence>
<dbReference type="Gene3D" id="2.40.30.30">
    <property type="entry name" value="Riboflavin kinase-like"/>
    <property type="match status" value="1"/>
</dbReference>
<evidence type="ECO:0000256" key="5">
    <source>
        <dbReference type="ARBA" id="ARBA00022741"/>
    </source>
</evidence>
<keyword evidence="10" id="KW-1185">Reference proteome</keyword>
<evidence type="ECO:0000256" key="3">
    <source>
        <dbReference type="ARBA" id="ARBA00022643"/>
    </source>
</evidence>
<reference evidence="9 10" key="1">
    <citation type="submission" date="2019-03" db="EMBL/GenBank/DDBJ databases">
        <title>Complete genome sequence of Spiroplasma gladiatoris TG-1 (DSM 22552).</title>
        <authorList>
            <person name="Lin Y.-C."/>
            <person name="Chou L."/>
            <person name="Kuo C.-H."/>
        </authorList>
    </citation>
    <scope>NUCLEOTIDE SEQUENCE [LARGE SCALE GENOMIC DNA]</scope>
    <source>
        <strain evidence="9 10">TG-1</strain>
    </source>
</reference>
<dbReference type="InterPro" id="IPR023468">
    <property type="entry name" value="Riboflavin_kinase"/>
</dbReference>
<keyword evidence="4" id="KW-0808">Transferase</keyword>
<evidence type="ECO:0000313" key="10">
    <source>
        <dbReference type="Proteomes" id="UP000294309"/>
    </source>
</evidence>
<protein>
    <recommendedName>
        <fullName evidence="1">riboflavin kinase</fullName>
        <ecNumber evidence="1">2.7.1.26</ecNumber>
    </recommendedName>
</protein>
<dbReference type="PANTHER" id="PTHR22749:SF6">
    <property type="entry name" value="RIBOFLAVIN KINASE"/>
    <property type="match status" value="1"/>
</dbReference>
<dbReference type="GO" id="GO:0008531">
    <property type="term" value="F:riboflavin kinase activity"/>
    <property type="evidence" value="ECO:0007669"/>
    <property type="project" value="UniProtKB-EC"/>
</dbReference>
<evidence type="ECO:0000256" key="4">
    <source>
        <dbReference type="ARBA" id="ARBA00022679"/>
    </source>
</evidence>
<dbReference type="SUPFAM" id="SSF82114">
    <property type="entry name" value="Riboflavin kinase-like"/>
    <property type="match status" value="1"/>
</dbReference>
<evidence type="ECO:0000259" key="8">
    <source>
        <dbReference type="SMART" id="SM00904"/>
    </source>
</evidence>
<dbReference type="InterPro" id="IPR023465">
    <property type="entry name" value="Riboflavin_kinase_dom_sf"/>
</dbReference>